<comment type="caution">
    <text evidence="22">The sequence shown here is derived from an EMBL/GenBank/DDBJ whole genome shotgun (WGS) entry which is preliminary data.</text>
</comment>
<comment type="similarity">
    <text evidence="2">In the N-terminal section; belongs to the leguminous lectin family.</text>
</comment>
<keyword evidence="8 19" id="KW-0812">Transmembrane</keyword>
<keyword evidence="9 20" id="KW-0732">Signal</keyword>
<dbReference type="FunFam" id="3.30.200.20:FF:000320">
    <property type="entry name" value="probable L-type lectin-domain containing receptor kinase S.5"/>
    <property type="match status" value="1"/>
</dbReference>
<evidence type="ECO:0000256" key="9">
    <source>
        <dbReference type="ARBA" id="ARBA00022729"/>
    </source>
</evidence>
<dbReference type="Pfam" id="PF00139">
    <property type="entry name" value="Lectin_legB"/>
    <property type="match status" value="1"/>
</dbReference>
<dbReference type="GO" id="GO:0004674">
    <property type="term" value="F:protein serine/threonine kinase activity"/>
    <property type="evidence" value="ECO:0007669"/>
    <property type="project" value="UniProtKB-KW"/>
</dbReference>
<evidence type="ECO:0000256" key="20">
    <source>
        <dbReference type="SAM" id="SignalP"/>
    </source>
</evidence>
<dbReference type="SMART" id="SM00220">
    <property type="entry name" value="S_TKc"/>
    <property type="match status" value="1"/>
</dbReference>
<organism evidence="22 23">
    <name type="scientific">Penstemon smallii</name>
    <dbReference type="NCBI Taxonomy" id="265156"/>
    <lineage>
        <taxon>Eukaryota</taxon>
        <taxon>Viridiplantae</taxon>
        <taxon>Streptophyta</taxon>
        <taxon>Embryophyta</taxon>
        <taxon>Tracheophyta</taxon>
        <taxon>Spermatophyta</taxon>
        <taxon>Magnoliopsida</taxon>
        <taxon>eudicotyledons</taxon>
        <taxon>Gunneridae</taxon>
        <taxon>Pentapetalae</taxon>
        <taxon>asterids</taxon>
        <taxon>lamiids</taxon>
        <taxon>Lamiales</taxon>
        <taxon>Plantaginaceae</taxon>
        <taxon>Cheloneae</taxon>
        <taxon>Penstemon</taxon>
    </lineage>
</organism>
<evidence type="ECO:0000256" key="18">
    <source>
        <dbReference type="PROSITE-ProRule" id="PRU10141"/>
    </source>
</evidence>
<name>A0ABD3U6I7_9LAMI</name>
<dbReference type="GO" id="GO:0051707">
    <property type="term" value="P:response to other organism"/>
    <property type="evidence" value="ECO:0007669"/>
    <property type="project" value="UniProtKB-ARBA"/>
</dbReference>
<keyword evidence="23" id="KW-1185">Reference proteome</keyword>
<gene>
    <name evidence="22" type="ORF">ACJIZ3_002449</name>
</gene>
<dbReference type="InterPro" id="IPR019825">
    <property type="entry name" value="Lectin_legB_Mn/Ca_BS"/>
</dbReference>
<dbReference type="FunFam" id="1.10.510.10:FF:000444">
    <property type="entry name" value="probable L-type lectin-domain containing receptor kinase S.5"/>
    <property type="match status" value="1"/>
</dbReference>
<dbReference type="InterPro" id="IPR001220">
    <property type="entry name" value="Legume_lectin_dom"/>
</dbReference>
<evidence type="ECO:0000256" key="12">
    <source>
        <dbReference type="ARBA" id="ARBA00022777"/>
    </source>
</evidence>
<keyword evidence="5" id="KW-1003">Cell membrane</keyword>
<evidence type="ECO:0000256" key="14">
    <source>
        <dbReference type="ARBA" id="ARBA00022989"/>
    </source>
</evidence>
<dbReference type="GO" id="GO:0005524">
    <property type="term" value="F:ATP binding"/>
    <property type="evidence" value="ECO:0007669"/>
    <property type="project" value="UniProtKB-UniRule"/>
</dbReference>
<evidence type="ECO:0000256" key="19">
    <source>
        <dbReference type="SAM" id="Phobius"/>
    </source>
</evidence>
<dbReference type="SUPFAM" id="SSF56112">
    <property type="entry name" value="Protein kinase-like (PK-like)"/>
    <property type="match status" value="1"/>
</dbReference>
<evidence type="ECO:0000259" key="21">
    <source>
        <dbReference type="PROSITE" id="PS50011"/>
    </source>
</evidence>
<dbReference type="CDD" id="cd14066">
    <property type="entry name" value="STKc_IRAK"/>
    <property type="match status" value="1"/>
</dbReference>
<evidence type="ECO:0000256" key="13">
    <source>
        <dbReference type="ARBA" id="ARBA00022840"/>
    </source>
</evidence>
<dbReference type="Gene3D" id="2.60.120.200">
    <property type="match status" value="1"/>
</dbReference>
<dbReference type="GO" id="GO:0005886">
    <property type="term" value="C:plasma membrane"/>
    <property type="evidence" value="ECO:0007669"/>
    <property type="project" value="UniProtKB-SubCell"/>
</dbReference>
<evidence type="ECO:0000256" key="8">
    <source>
        <dbReference type="ARBA" id="ARBA00022692"/>
    </source>
</evidence>
<keyword evidence="16" id="KW-0675">Receptor</keyword>
<comment type="subcellular location">
    <subcellularLocation>
        <location evidence="1">Cell membrane</location>
        <topology evidence="1">Single-pass type I membrane protein</topology>
    </subcellularLocation>
</comment>
<dbReference type="InterPro" id="IPR011009">
    <property type="entry name" value="Kinase-like_dom_sf"/>
</dbReference>
<evidence type="ECO:0000256" key="5">
    <source>
        <dbReference type="ARBA" id="ARBA00022475"/>
    </source>
</evidence>
<evidence type="ECO:0000256" key="7">
    <source>
        <dbReference type="ARBA" id="ARBA00022679"/>
    </source>
</evidence>
<evidence type="ECO:0000256" key="16">
    <source>
        <dbReference type="ARBA" id="ARBA00023170"/>
    </source>
</evidence>
<dbReference type="EC" id="2.7.11.1" evidence="4"/>
<dbReference type="Gene3D" id="1.10.510.10">
    <property type="entry name" value="Transferase(Phosphotransferase) domain 1"/>
    <property type="match status" value="1"/>
</dbReference>
<dbReference type="InterPro" id="IPR000719">
    <property type="entry name" value="Prot_kinase_dom"/>
</dbReference>
<dbReference type="InterPro" id="IPR008271">
    <property type="entry name" value="Ser/Thr_kinase_AS"/>
</dbReference>
<feature type="binding site" evidence="18">
    <location>
        <position position="391"/>
    </location>
    <ligand>
        <name>ATP</name>
        <dbReference type="ChEBI" id="CHEBI:30616"/>
    </ligand>
</feature>
<evidence type="ECO:0000256" key="15">
    <source>
        <dbReference type="ARBA" id="ARBA00023136"/>
    </source>
</evidence>
<evidence type="ECO:0000313" key="22">
    <source>
        <dbReference type="EMBL" id="KAL3845046.1"/>
    </source>
</evidence>
<evidence type="ECO:0000256" key="11">
    <source>
        <dbReference type="ARBA" id="ARBA00022741"/>
    </source>
</evidence>
<dbReference type="Pfam" id="PF07714">
    <property type="entry name" value="PK_Tyr_Ser-Thr"/>
    <property type="match status" value="1"/>
</dbReference>
<dbReference type="PROSITE" id="PS50011">
    <property type="entry name" value="PROTEIN_KINASE_DOM"/>
    <property type="match status" value="1"/>
</dbReference>
<accession>A0ABD3U6I7</accession>
<dbReference type="PROSITE" id="PS00307">
    <property type="entry name" value="LECTIN_LEGUME_BETA"/>
    <property type="match status" value="1"/>
</dbReference>
<dbReference type="PROSITE" id="PS00108">
    <property type="entry name" value="PROTEIN_KINASE_ST"/>
    <property type="match status" value="1"/>
</dbReference>
<dbReference type="PANTHER" id="PTHR27007">
    <property type="match status" value="1"/>
</dbReference>
<keyword evidence="14 19" id="KW-1133">Transmembrane helix</keyword>
<keyword evidence="7" id="KW-0808">Transferase</keyword>
<dbReference type="InterPro" id="IPR001245">
    <property type="entry name" value="Ser-Thr/Tyr_kinase_cat_dom"/>
</dbReference>
<dbReference type="GO" id="GO:0030246">
    <property type="term" value="F:carbohydrate binding"/>
    <property type="evidence" value="ECO:0007669"/>
    <property type="project" value="UniProtKB-KW"/>
</dbReference>
<feature type="signal peptide" evidence="20">
    <location>
        <begin position="1"/>
        <end position="28"/>
    </location>
</feature>
<dbReference type="CDD" id="cd06899">
    <property type="entry name" value="lectin_legume_LecRK_Arcelin_ConA"/>
    <property type="match status" value="1"/>
</dbReference>
<evidence type="ECO:0000256" key="4">
    <source>
        <dbReference type="ARBA" id="ARBA00012513"/>
    </source>
</evidence>
<evidence type="ECO:0000256" key="1">
    <source>
        <dbReference type="ARBA" id="ARBA00004251"/>
    </source>
</evidence>
<comment type="similarity">
    <text evidence="3">In the C-terminal section; belongs to the protein kinase superfamily. Ser/Thr protein kinase family.</text>
</comment>
<keyword evidence="15 19" id="KW-0472">Membrane</keyword>
<dbReference type="AlphaFoldDB" id="A0ABD3U6I7"/>
<keyword evidence="6" id="KW-0723">Serine/threonine-protein kinase</keyword>
<dbReference type="GO" id="GO:0006952">
    <property type="term" value="P:defense response"/>
    <property type="evidence" value="ECO:0007669"/>
    <property type="project" value="UniProtKB-ARBA"/>
</dbReference>
<evidence type="ECO:0000256" key="6">
    <source>
        <dbReference type="ARBA" id="ARBA00022527"/>
    </source>
</evidence>
<evidence type="ECO:0000256" key="10">
    <source>
        <dbReference type="ARBA" id="ARBA00022734"/>
    </source>
</evidence>
<feature type="domain" description="Protein kinase" evidence="21">
    <location>
        <begin position="362"/>
        <end position="620"/>
    </location>
</feature>
<evidence type="ECO:0000256" key="3">
    <source>
        <dbReference type="ARBA" id="ARBA00010217"/>
    </source>
</evidence>
<evidence type="ECO:0000256" key="17">
    <source>
        <dbReference type="ARBA" id="ARBA00023180"/>
    </source>
</evidence>
<feature type="chain" id="PRO_5044791678" description="non-specific serine/threonine protein kinase" evidence="20">
    <location>
        <begin position="29"/>
        <end position="691"/>
    </location>
</feature>
<keyword evidence="11 18" id="KW-0547">Nucleotide-binding</keyword>
<sequence length="691" mass="76809">MGKLKVKFSFFIPAVLCCFCFIITIAECSKLETFEQNYGPFNQTHYNIFQVETPATISNHALQITPDSASADFNLYNNSGRVLLKKRFKLWEGENIDSNVSRHGQDRVASFNTSFLINIFRPRNETPGEGLAFIIAPDLVLPINSSGQYLGLTNSSTDGSAANKLVAVELDTYKQDFDIDDNHIGINTNSIRSIKAEPLSSHNITLAPIGARFYNIWVDYDGVNMVLDVYIAEQREKEGPTPLKPTSPILSSDLNLRDHVNQYSYFGFSASTGNTTQLNCVLRWDLTVNYFPNGNGKLLKIVLGAGVPVLVLLLMAAIGLGYYFHKKKVSLSSPKLVGALKSLPGTPREFGFKDLKKATNSFDEKNKLGQGGFGVVYRGFLVKENLEIAVKWFSRGNIKGEDDFLAELTIINRLRHKHLVKLLGWCHKNGKLLLVYEYMPYGSLDMHLFAAPNKQALGWNLRYKIISGVASALQYLHNEYDQKVVHRDLKASNIMLDSNFNARLGDFGLARALENEKTSYAEAEGVLGTMGYIAPECFHTGKATQQSDVFAFGAVVLEIVSGQRPGAKIANFQFLVDWVWSLHRDGRLLEAVDQRLGDEFVAEEAERLLLLGLACSHPMAHERPRTQAVVQIISGTVPVPMVPPFKPAFVWPADGPMDIDSSLLDTSDFGSSWSPQYISRDSYTGKSDSLV</sequence>
<dbReference type="InterPro" id="IPR017441">
    <property type="entry name" value="Protein_kinase_ATP_BS"/>
</dbReference>
<evidence type="ECO:0000313" key="23">
    <source>
        <dbReference type="Proteomes" id="UP001634393"/>
    </source>
</evidence>
<reference evidence="22 23" key="1">
    <citation type="submission" date="2024-12" db="EMBL/GenBank/DDBJ databases">
        <title>The unique morphological basis and parallel evolutionary history of personate flowers in Penstemon.</title>
        <authorList>
            <person name="Depatie T.H."/>
            <person name="Wessinger C.A."/>
        </authorList>
    </citation>
    <scope>NUCLEOTIDE SEQUENCE [LARGE SCALE GENOMIC DNA]</scope>
    <source>
        <strain evidence="22">WTNN_2</strain>
        <tissue evidence="22">Leaf</tissue>
    </source>
</reference>
<keyword evidence="10" id="KW-0430">Lectin</keyword>
<dbReference type="EMBL" id="JBJXBP010000002">
    <property type="protein sequence ID" value="KAL3845046.1"/>
    <property type="molecule type" value="Genomic_DNA"/>
</dbReference>
<dbReference type="Gene3D" id="3.30.200.20">
    <property type="entry name" value="Phosphorylase Kinase, domain 1"/>
    <property type="match status" value="1"/>
</dbReference>
<dbReference type="SUPFAM" id="SSF49899">
    <property type="entry name" value="Concanavalin A-like lectins/glucanases"/>
    <property type="match status" value="1"/>
</dbReference>
<keyword evidence="12" id="KW-0418">Kinase</keyword>
<dbReference type="PROSITE" id="PS00107">
    <property type="entry name" value="PROTEIN_KINASE_ATP"/>
    <property type="match status" value="1"/>
</dbReference>
<keyword evidence="13 18" id="KW-0067">ATP-binding</keyword>
<feature type="transmembrane region" description="Helical" evidence="19">
    <location>
        <begin position="301"/>
        <end position="324"/>
    </location>
</feature>
<dbReference type="InterPro" id="IPR050528">
    <property type="entry name" value="L-type_Lectin-RKs"/>
</dbReference>
<dbReference type="InterPro" id="IPR013320">
    <property type="entry name" value="ConA-like_dom_sf"/>
</dbReference>
<evidence type="ECO:0000256" key="2">
    <source>
        <dbReference type="ARBA" id="ARBA00008536"/>
    </source>
</evidence>
<keyword evidence="17" id="KW-0325">Glycoprotein</keyword>
<dbReference type="Proteomes" id="UP001634393">
    <property type="component" value="Unassembled WGS sequence"/>
</dbReference>
<proteinExistence type="inferred from homology"/>
<protein>
    <recommendedName>
        <fullName evidence="4">non-specific serine/threonine protein kinase</fullName>
        <ecNumber evidence="4">2.7.11.1</ecNumber>
    </recommendedName>
</protein>